<organism evidence="2 3">
    <name type="scientific">Chaetomium strumarium</name>
    <dbReference type="NCBI Taxonomy" id="1170767"/>
    <lineage>
        <taxon>Eukaryota</taxon>
        <taxon>Fungi</taxon>
        <taxon>Dikarya</taxon>
        <taxon>Ascomycota</taxon>
        <taxon>Pezizomycotina</taxon>
        <taxon>Sordariomycetes</taxon>
        <taxon>Sordariomycetidae</taxon>
        <taxon>Sordariales</taxon>
        <taxon>Chaetomiaceae</taxon>
        <taxon>Chaetomium</taxon>
    </lineage>
</organism>
<accession>A0AAJ0M6M4</accession>
<dbReference type="InterPro" id="IPR045518">
    <property type="entry name" value="2EXR"/>
</dbReference>
<protein>
    <recommendedName>
        <fullName evidence="1">2EXR domain-containing protein</fullName>
    </recommendedName>
</protein>
<evidence type="ECO:0000313" key="3">
    <source>
        <dbReference type="Proteomes" id="UP001273166"/>
    </source>
</evidence>
<comment type="caution">
    <text evidence="2">The sequence shown here is derived from an EMBL/GenBank/DDBJ whole genome shotgun (WGS) entry which is preliminary data.</text>
</comment>
<keyword evidence="3" id="KW-1185">Reference proteome</keyword>
<dbReference type="EMBL" id="JAUDZG010000001">
    <property type="protein sequence ID" value="KAK3311028.1"/>
    <property type="molecule type" value="Genomic_DNA"/>
</dbReference>
<dbReference type="Pfam" id="PF20150">
    <property type="entry name" value="2EXR"/>
    <property type="match status" value="1"/>
</dbReference>
<reference evidence="2" key="1">
    <citation type="journal article" date="2023" name="Mol. Phylogenet. Evol.">
        <title>Genome-scale phylogeny and comparative genomics of the fungal order Sordariales.</title>
        <authorList>
            <person name="Hensen N."/>
            <person name="Bonometti L."/>
            <person name="Westerberg I."/>
            <person name="Brannstrom I.O."/>
            <person name="Guillou S."/>
            <person name="Cros-Aarteil S."/>
            <person name="Calhoun S."/>
            <person name="Haridas S."/>
            <person name="Kuo A."/>
            <person name="Mondo S."/>
            <person name="Pangilinan J."/>
            <person name="Riley R."/>
            <person name="LaButti K."/>
            <person name="Andreopoulos B."/>
            <person name="Lipzen A."/>
            <person name="Chen C."/>
            <person name="Yan M."/>
            <person name="Daum C."/>
            <person name="Ng V."/>
            <person name="Clum A."/>
            <person name="Steindorff A."/>
            <person name="Ohm R.A."/>
            <person name="Martin F."/>
            <person name="Silar P."/>
            <person name="Natvig D.O."/>
            <person name="Lalanne C."/>
            <person name="Gautier V."/>
            <person name="Ament-Velasquez S.L."/>
            <person name="Kruys A."/>
            <person name="Hutchinson M.I."/>
            <person name="Powell A.J."/>
            <person name="Barry K."/>
            <person name="Miller A.N."/>
            <person name="Grigoriev I.V."/>
            <person name="Debuchy R."/>
            <person name="Gladieux P."/>
            <person name="Hiltunen Thoren M."/>
            <person name="Johannesson H."/>
        </authorList>
    </citation>
    <scope>NUCLEOTIDE SEQUENCE</scope>
    <source>
        <strain evidence="2">CBS 333.67</strain>
    </source>
</reference>
<dbReference type="Proteomes" id="UP001273166">
    <property type="component" value="Unassembled WGS sequence"/>
</dbReference>
<gene>
    <name evidence="2" type="ORF">B0T15DRAFT_548096</name>
</gene>
<evidence type="ECO:0000313" key="2">
    <source>
        <dbReference type="EMBL" id="KAK3311028.1"/>
    </source>
</evidence>
<dbReference type="RefSeq" id="XP_062726808.1">
    <property type="nucleotide sequence ID" value="XM_062870188.1"/>
</dbReference>
<dbReference type="GeneID" id="87889017"/>
<proteinExistence type="predicted"/>
<reference evidence="2" key="2">
    <citation type="submission" date="2023-06" db="EMBL/GenBank/DDBJ databases">
        <authorList>
            <consortium name="Lawrence Berkeley National Laboratory"/>
            <person name="Mondo S.J."/>
            <person name="Hensen N."/>
            <person name="Bonometti L."/>
            <person name="Westerberg I."/>
            <person name="Brannstrom I.O."/>
            <person name="Guillou S."/>
            <person name="Cros-Aarteil S."/>
            <person name="Calhoun S."/>
            <person name="Haridas S."/>
            <person name="Kuo A."/>
            <person name="Pangilinan J."/>
            <person name="Riley R."/>
            <person name="Labutti K."/>
            <person name="Andreopoulos B."/>
            <person name="Lipzen A."/>
            <person name="Chen C."/>
            <person name="Yanf M."/>
            <person name="Daum C."/>
            <person name="Ng V."/>
            <person name="Clum A."/>
            <person name="Steindorff A."/>
            <person name="Ohm R."/>
            <person name="Martin F."/>
            <person name="Silar P."/>
            <person name="Natvig D."/>
            <person name="Lalanne C."/>
            <person name="Gautier V."/>
            <person name="Ament-Velasquez S.L."/>
            <person name="Kruys A."/>
            <person name="Hutchinson M.I."/>
            <person name="Powell A.J."/>
            <person name="Barry K."/>
            <person name="Miller A.N."/>
            <person name="Grigoriev I.V."/>
            <person name="Debuchy R."/>
            <person name="Gladieux P."/>
            <person name="Thoren M.H."/>
            <person name="Johannesson H."/>
        </authorList>
    </citation>
    <scope>NUCLEOTIDE SEQUENCE</scope>
    <source>
        <strain evidence="2">CBS 333.67</strain>
    </source>
</reference>
<feature type="domain" description="2EXR" evidence="1">
    <location>
        <begin position="320"/>
        <end position="405"/>
    </location>
</feature>
<evidence type="ECO:0000259" key="1">
    <source>
        <dbReference type="Pfam" id="PF20150"/>
    </source>
</evidence>
<sequence>MVAQQSAYYALVVDGGRPSHPLDQIQKVVTAPGEHRDIVSYWQNRPDEWQLFTKQLSPWQDFRRLQANMRKTGRKFLVYKVAFGVYLRQLSALTSTSTSYLGFSEDLSLQGQLATSLQCVCLEDLRLSGDPSKQSKLVTWAEYVWFEDMAHRRYGGQTRRHESQYMEAWCALVDSGVLQSDEECGDARQRVLLARKLCNQSSTDLALRLYQKRSSEETVDEFRHAAEWNAKETKNYFKAEGKLKSMESRERKLSEFKKLTLEYRLAEDKVERHAALLRWAVDQVRLVEAEEGLPTTTTTLPERANEENAQEVASKPTEAFFPFRRPPAELRHQIWTENLPPRPTAHFFEVLNHPRKYHLRGYWSEEFRVKATVSHDSGYHAVYPLLAACPESRTVIAEYYRRLQDRDCVDSSEWQYPYPIFQSFDWIAPDDLVILCFPPKEAPLDFERNAISFTRGPPRHVGVYLPMEELLLRHVGFQHGLPPHDFRPEALVLIAQFLDSLRGQRSNESGTGAVLAESPRATPSSDGGIKKIYILYEGWHNTAHWSSFAAKRADRLNWISFSRAHPCFYWRFGCSKAKALYREKGGSNMAIPIAVPGAAGTSGLETTHWLVDILTKLLS</sequence>
<name>A0AAJ0M6M4_9PEZI</name>
<dbReference type="AlphaFoldDB" id="A0AAJ0M6M4"/>